<dbReference type="GO" id="GO:0016491">
    <property type="term" value="F:oxidoreductase activity"/>
    <property type="evidence" value="ECO:0007669"/>
    <property type="project" value="UniProtKB-KW"/>
</dbReference>
<organism evidence="3 4">
    <name type="scientific">Parafrankia colletiae</name>
    <dbReference type="NCBI Taxonomy" id="573497"/>
    <lineage>
        <taxon>Bacteria</taxon>
        <taxon>Bacillati</taxon>
        <taxon>Actinomycetota</taxon>
        <taxon>Actinomycetes</taxon>
        <taxon>Frankiales</taxon>
        <taxon>Frankiaceae</taxon>
        <taxon>Parafrankia</taxon>
    </lineage>
</organism>
<keyword evidence="2" id="KW-0560">Oxidoreductase</keyword>
<evidence type="ECO:0000313" key="3">
    <source>
        <dbReference type="EMBL" id="OHV30718.1"/>
    </source>
</evidence>
<dbReference type="PRINTS" id="PR00080">
    <property type="entry name" value="SDRFAMILY"/>
</dbReference>
<evidence type="ECO:0000313" key="4">
    <source>
        <dbReference type="Proteomes" id="UP000179627"/>
    </source>
</evidence>
<proteinExistence type="inferred from homology"/>
<dbReference type="FunFam" id="3.40.50.720:FF:000084">
    <property type="entry name" value="Short-chain dehydrogenase reductase"/>
    <property type="match status" value="1"/>
</dbReference>
<evidence type="ECO:0000256" key="2">
    <source>
        <dbReference type="ARBA" id="ARBA00023002"/>
    </source>
</evidence>
<comment type="caution">
    <text evidence="3">The sequence shown here is derived from an EMBL/GenBank/DDBJ whole genome shotgun (WGS) entry which is preliminary data.</text>
</comment>
<gene>
    <name evidence="3" type="ORF">CC117_06665</name>
</gene>
<accession>A0A1S1Q757</accession>
<dbReference type="PRINTS" id="PR00081">
    <property type="entry name" value="GDHRDH"/>
</dbReference>
<dbReference type="AlphaFoldDB" id="A0A1S1Q757"/>
<dbReference type="PROSITE" id="PS00061">
    <property type="entry name" value="ADH_SHORT"/>
    <property type="match status" value="1"/>
</dbReference>
<dbReference type="PANTHER" id="PTHR24321">
    <property type="entry name" value="DEHYDROGENASES, SHORT CHAIN"/>
    <property type="match status" value="1"/>
</dbReference>
<dbReference type="Proteomes" id="UP000179627">
    <property type="component" value="Unassembled WGS sequence"/>
</dbReference>
<dbReference type="InterPro" id="IPR036291">
    <property type="entry name" value="NAD(P)-bd_dom_sf"/>
</dbReference>
<dbReference type="PANTHER" id="PTHR24321:SF8">
    <property type="entry name" value="ESTRADIOL 17-BETA-DEHYDROGENASE 8-RELATED"/>
    <property type="match status" value="1"/>
</dbReference>
<dbReference type="InterPro" id="IPR002347">
    <property type="entry name" value="SDR_fam"/>
</dbReference>
<dbReference type="SUPFAM" id="SSF51735">
    <property type="entry name" value="NAD(P)-binding Rossmann-fold domains"/>
    <property type="match status" value="1"/>
</dbReference>
<dbReference type="Pfam" id="PF13561">
    <property type="entry name" value="adh_short_C2"/>
    <property type="match status" value="1"/>
</dbReference>
<reference evidence="4" key="1">
    <citation type="submission" date="2016-07" db="EMBL/GenBank/DDBJ databases">
        <title>Sequence Frankia sp. strain CcI1.17.</title>
        <authorList>
            <person name="Ghodhbane-Gtari F."/>
            <person name="Swanson E."/>
            <person name="Gueddou A."/>
            <person name="Morris K."/>
            <person name="Hezbri K."/>
            <person name="Ktari A."/>
            <person name="Nouioui I."/>
            <person name="Abebe-Akele F."/>
            <person name="Simpson S."/>
            <person name="Thomas K."/>
            <person name="Gtari M."/>
            <person name="Tisa L.S."/>
            <person name="Hurst S."/>
        </authorList>
    </citation>
    <scope>NUCLEOTIDE SEQUENCE [LARGE SCALE GENOMIC DNA]</scope>
    <source>
        <strain evidence="4">Cc1.17</strain>
    </source>
</reference>
<protein>
    <submittedName>
        <fullName evidence="3">Short-chain dehydrogenase</fullName>
    </submittedName>
</protein>
<dbReference type="EMBL" id="MBLM01000152">
    <property type="protein sequence ID" value="OHV30718.1"/>
    <property type="molecule type" value="Genomic_DNA"/>
</dbReference>
<comment type="similarity">
    <text evidence="1">Belongs to the short-chain dehydrogenases/reductases (SDR) family.</text>
</comment>
<sequence>MTGAAAGIGAACARRLAAAGAFVVLADQDIATAKDVAAQIEGAGGGALVLEVNVADPESVLGAVRTTVELQGRLDLAVNNAGVATDRAPLEDTPLSDWDRVLAVNLSGVFYSLRAEIPAMLANGGGSIVNMASVLGTVGLQGTPAYVAAKHGVIGLTRVAALDNATRNIRVNAVAPGFIDTGMVHGQRGARFFQPTNRLGTADEVAEVVSFLLSPRASLVTGSVYSADGGFTAR</sequence>
<evidence type="ECO:0000256" key="1">
    <source>
        <dbReference type="ARBA" id="ARBA00006484"/>
    </source>
</evidence>
<keyword evidence="4" id="KW-1185">Reference proteome</keyword>
<name>A0A1S1Q757_9ACTN</name>
<dbReference type="InterPro" id="IPR020904">
    <property type="entry name" value="Sc_DH/Rdtase_CS"/>
</dbReference>
<dbReference type="Gene3D" id="3.40.50.720">
    <property type="entry name" value="NAD(P)-binding Rossmann-like Domain"/>
    <property type="match status" value="1"/>
</dbReference>